<keyword evidence="2" id="KW-1185">Reference proteome</keyword>
<dbReference type="PATRIC" id="fig|698760.3.peg.3641"/>
<organism evidence="1 2">
    <name type="scientific">Streptomyces turgidiscabies (strain Car8)</name>
    <dbReference type="NCBI Taxonomy" id="698760"/>
    <lineage>
        <taxon>Bacteria</taxon>
        <taxon>Bacillati</taxon>
        <taxon>Actinomycetota</taxon>
        <taxon>Actinomycetes</taxon>
        <taxon>Kitasatosporales</taxon>
        <taxon>Streptomycetaceae</taxon>
        <taxon>Streptomyces</taxon>
    </lineage>
</organism>
<proteinExistence type="predicted"/>
<dbReference type="EMBL" id="AEJB01000272">
    <property type="protein sequence ID" value="ELP67625.1"/>
    <property type="molecule type" value="Genomic_DNA"/>
</dbReference>
<dbReference type="AlphaFoldDB" id="L7FAF5"/>
<accession>L7FAF5</accession>
<reference evidence="1 2" key="1">
    <citation type="journal article" date="2011" name="Plasmid">
        <title>Streptomyces turgidiscabies Car8 contains a modular pathogenicity island that shares virulence genes with other actinobacterial plant pathogens.</title>
        <authorList>
            <person name="Huguet-Tapia J.C."/>
            <person name="Badger J.H."/>
            <person name="Loria R."/>
            <person name="Pettis G.S."/>
        </authorList>
    </citation>
    <scope>NUCLEOTIDE SEQUENCE [LARGE SCALE GENOMIC DNA]</scope>
    <source>
        <strain evidence="1 2">Car8</strain>
    </source>
</reference>
<comment type="caution">
    <text evidence="1">The sequence shown here is derived from an EMBL/GenBank/DDBJ whole genome shotgun (WGS) entry which is preliminary data.</text>
</comment>
<name>L7FAF5_STRT8</name>
<gene>
    <name evidence="1" type="ORF">STRTUCAR8_08627</name>
</gene>
<evidence type="ECO:0000313" key="2">
    <source>
        <dbReference type="Proteomes" id="UP000010931"/>
    </source>
</evidence>
<sequence>MQAGVAVLSAVFVGAVLLVRWALTPVRDAGPPDVDHDTVVTPIDDVMGLWEREQEPVYRIALERAQGGRTWTP</sequence>
<protein>
    <submittedName>
        <fullName evidence="1">Uncharacterized protein</fullName>
    </submittedName>
</protein>
<evidence type="ECO:0000313" key="1">
    <source>
        <dbReference type="EMBL" id="ELP67625.1"/>
    </source>
</evidence>
<dbReference type="Proteomes" id="UP000010931">
    <property type="component" value="Unassembled WGS sequence"/>
</dbReference>